<dbReference type="OrthoDB" id="1882547at2759"/>
<evidence type="ECO:0000313" key="1">
    <source>
        <dbReference type="EMBL" id="TFY77191.1"/>
    </source>
</evidence>
<evidence type="ECO:0000313" key="2">
    <source>
        <dbReference type="Proteomes" id="UP000298061"/>
    </source>
</evidence>
<dbReference type="Proteomes" id="UP000298061">
    <property type="component" value="Unassembled WGS sequence"/>
</dbReference>
<reference evidence="1 2" key="1">
    <citation type="submission" date="2019-02" db="EMBL/GenBank/DDBJ databases">
        <title>Genome sequencing of the rare red list fungi Hericium alpestre (H. flagellum).</title>
        <authorList>
            <person name="Buettner E."/>
            <person name="Kellner H."/>
        </authorList>
    </citation>
    <scope>NUCLEOTIDE SEQUENCE [LARGE SCALE GENOMIC DNA]</scope>
    <source>
        <strain evidence="1 2">DSM 108284</strain>
    </source>
</reference>
<accession>A0A4Y9ZTN7</accession>
<comment type="caution">
    <text evidence="1">The sequence shown here is derived from an EMBL/GenBank/DDBJ whole genome shotgun (WGS) entry which is preliminary data.</text>
</comment>
<dbReference type="Gene3D" id="3.40.30.10">
    <property type="entry name" value="Glutaredoxin"/>
    <property type="match status" value="1"/>
</dbReference>
<dbReference type="EMBL" id="SFCI01000980">
    <property type="protein sequence ID" value="TFY77191.1"/>
    <property type="molecule type" value="Genomic_DNA"/>
</dbReference>
<evidence type="ECO:0008006" key="3">
    <source>
        <dbReference type="Google" id="ProtNLM"/>
    </source>
</evidence>
<feature type="non-terminal residue" evidence="1">
    <location>
        <position position="1"/>
    </location>
</feature>
<proteinExistence type="predicted"/>
<keyword evidence="2" id="KW-1185">Reference proteome</keyword>
<protein>
    <recommendedName>
        <fullName evidence="3">Redoxin domain-containing protein</fullName>
    </recommendedName>
</protein>
<dbReference type="AlphaFoldDB" id="A0A4Y9ZTN7"/>
<name>A0A4Y9ZTN7_9AGAM</name>
<gene>
    <name evidence="1" type="ORF">EWM64_g6820</name>
</gene>
<sequence>LQDATGLLGSPRSKRYAIVTENDVVKHLVVEEDSSKVVSTEAGKILALL</sequence>
<organism evidence="1 2">
    <name type="scientific">Hericium alpestre</name>
    <dbReference type="NCBI Taxonomy" id="135208"/>
    <lineage>
        <taxon>Eukaryota</taxon>
        <taxon>Fungi</taxon>
        <taxon>Dikarya</taxon>
        <taxon>Basidiomycota</taxon>
        <taxon>Agaricomycotina</taxon>
        <taxon>Agaricomycetes</taxon>
        <taxon>Russulales</taxon>
        <taxon>Hericiaceae</taxon>
        <taxon>Hericium</taxon>
    </lineage>
</organism>